<evidence type="ECO:0000313" key="2">
    <source>
        <dbReference type="EMBL" id="TFK94247.1"/>
    </source>
</evidence>
<accession>A0A5C3PZJ3</accession>
<dbReference type="EMBL" id="ML210971">
    <property type="protein sequence ID" value="TFK94247.1"/>
    <property type="molecule type" value="Genomic_DNA"/>
</dbReference>
<gene>
    <name evidence="2" type="ORF">K466DRAFT_580203</name>
</gene>
<dbReference type="InParanoid" id="A0A5C3PZJ3"/>
<reference evidence="2 3" key="1">
    <citation type="journal article" date="2019" name="Nat. Ecol. Evol.">
        <title>Megaphylogeny resolves global patterns of mushroom evolution.</title>
        <authorList>
            <person name="Varga T."/>
            <person name="Krizsan K."/>
            <person name="Foldi C."/>
            <person name="Dima B."/>
            <person name="Sanchez-Garcia M."/>
            <person name="Sanchez-Ramirez S."/>
            <person name="Szollosi G.J."/>
            <person name="Szarkandi J.G."/>
            <person name="Papp V."/>
            <person name="Albert L."/>
            <person name="Andreopoulos W."/>
            <person name="Angelini C."/>
            <person name="Antonin V."/>
            <person name="Barry K.W."/>
            <person name="Bougher N.L."/>
            <person name="Buchanan P."/>
            <person name="Buyck B."/>
            <person name="Bense V."/>
            <person name="Catcheside P."/>
            <person name="Chovatia M."/>
            <person name="Cooper J."/>
            <person name="Damon W."/>
            <person name="Desjardin D."/>
            <person name="Finy P."/>
            <person name="Geml J."/>
            <person name="Haridas S."/>
            <person name="Hughes K."/>
            <person name="Justo A."/>
            <person name="Karasinski D."/>
            <person name="Kautmanova I."/>
            <person name="Kiss B."/>
            <person name="Kocsube S."/>
            <person name="Kotiranta H."/>
            <person name="LaButti K.M."/>
            <person name="Lechner B.E."/>
            <person name="Liimatainen K."/>
            <person name="Lipzen A."/>
            <person name="Lukacs Z."/>
            <person name="Mihaltcheva S."/>
            <person name="Morgado L.N."/>
            <person name="Niskanen T."/>
            <person name="Noordeloos M.E."/>
            <person name="Ohm R.A."/>
            <person name="Ortiz-Santana B."/>
            <person name="Ovrebo C."/>
            <person name="Racz N."/>
            <person name="Riley R."/>
            <person name="Savchenko A."/>
            <person name="Shiryaev A."/>
            <person name="Soop K."/>
            <person name="Spirin V."/>
            <person name="Szebenyi C."/>
            <person name="Tomsovsky M."/>
            <person name="Tulloss R.E."/>
            <person name="Uehling J."/>
            <person name="Grigoriev I.V."/>
            <person name="Vagvolgyi C."/>
            <person name="Papp T."/>
            <person name="Martin F.M."/>
            <person name="Miettinen O."/>
            <person name="Hibbett D.S."/>
            <person name="Nagy L.G."/>
        </authorList>
    </citation>
    <scope>NUCLEOTIDE SEQUENCE [LARGE SCALE GENOMIC DNA]</scope>
    <source>
        <strain evidence="2 3">HHB13444</strain>
    </source>
</reference>
<dbReference type="Proteomes" id="UP000308197">
    <property type="component" value="Unassembled WGS sequence"/>
</dbReference>
<dbReference type="AlphaFoldDB" id="A0A5C3PZJ3"/>
<evidence type="ECO:0000313" key="3">
    <source>
        <dbReference type="Proteomes" id="UP000308197"/>
    </source>
</evidence>
<feature type="region of interest" description="Disordered" evidence="1">
    <location>
        <begin position="82"/>
        <end position="103"/>
    </location>
</feature>
<name>A0A5C3PZJ3_9APHY</name>
<proteinExistence type="predicted"/>
<keyword evidence="3" id="KW-1185">Reference proteome</keyword>
<sequence length="103" mass="11120">MALLLYLPRAQPATARRGFLFVLFRSRACAARNRSGRAPTASTVADNWALGGRNRVRLSSDIVSPRCPHRCACGDRTTQGGREPVVDCRTPPGTGANPTNLEL</sequence>
<organism evidence="2 3">
    <name type="scientific">Polyporus arcularius HHB13444</name>
    <dbReference type="NCBI Taxonomy" id="1314778"/>
    <lineage>
        <taxon>Eukaryota</taxon>
        <taxon>Fungi</taxon>
        <taxon>Dikarya</taxon>
        <taxon>Basidiomycota</taxon>
        <taxon>Agaricomycotina</taxon>
        <taxon>Agaricomycetes</taxon>
        <taxon>Polyporales</taxon>
        <taxon>Polyporaceae</taxon>
        <taxon>Polyporus</taxon>
    </lineage>
</organism>
<protein>
    <submittedName>
        <fullName evidence="2">Uncharacterized protein</fullName>
    </submittedName>
</protein>
<evidence type="ECO:0000256" key="1">
    <source>
        <dbReference type="SAM" id="MobiDB-lite"/>
    </source>
</evidence>